<name>A0A0M4V4W6_9VIRU</name>
<proteinExistence type="inferred from homology"/>
<protein>
    <recommendedName>
        <fullName evidence="4">Capsid protein G8P</fullName>
    </recommendedName>
    <alternativeName>
        <fullName evidence="15">Coat protein B</fullName>
    </alternativeName>
    <alternativeName>
        <fullName evidence="14">Gene 8 protein</fullName>
    </alternativeName>
    <alternativeName>
        <fullName evidence="13">Major coat protein</fullName>
    </alternativeName>
</protein>
<evidence type="ECO:0000256" key="1">
    <source>
        <dbReference type="ARBA" id="ARBA00004328"/>
    </source>
</evidence>
<evidence type="ECO:0000256" key="6">
    <source>
        <dbReference type="ARBA" id="ARBA00022561"/>
    </source>
</evidence>
<dbReference type="InterPro" id="IPR023390">
    <property type="entry name" value="Phage_M13_G8P_capsid_dom_sf"/>
</dbReference>
<keyword evidence="8" id="KW-0946">Virion</keyword>
<comment type="function">
    <text evidence="12">Self assembles to form a helical capsid wrapping up the viral genomic DNA. The capsid displays a filamentous structure with a length of 760-1950 nm and a width of 6-8 nm. The virion assembly and budding take place at the host inner membrane.</text>
</comment>
<dbReference type="EMBL" id="LC035386">
    <property type="protein sequence ID" value="BAS49600.1"/>
    <property type="molecule type" value="Genomic_DNA"/>
</dbReference>
<reference evidence="18" key="1">
    <citation type="journal article" date="2016" name="Front. Microbiol.">
        <title>Physiological Properties and Genome Structure of the Hyperthermophilic Filamentous Phage ?OH3 Which Infects Thermus thermophilus HB8.</title>
        <authorList>
            <person name="Nagayoshi Y."/>
            <person name="Kumagae K."/>
            <person name="Mori K."/>
            <person name="Tashiro K."/>
            <person name="Nakamura A."/>
            <person name="Fujino Y."/>
            <person name="Hiromasa Y."/>
            <person name="Iwamoto T."/>
            <person name="Kuhara S."/>
            <person name="Ohshima T."/>
            <person name="Doi K."/>
        </authorList>
    </citation>
    <scope>NUCLEOTIDE SEQUENCE [LARGE SCALE GENOMIC DNA]</scope>
</reference>
<evidence type="ECO:0000256" key="10">
    <source>
        <dbReference type="ARBA" id="ARBA00022989"/>
    </source>
</evidence>
<keyword evidence="11 16" id="KW-0472">Membrane</keyword>
<organism evidence="17 18">
    <name type="scientific">Thermus phage OH3</name>
    <dbReference type="NCBI Taxonomy" id="1640445"/>
    <lineage>
        <taxon>Viruses</taxon>
        <taxon>Monodnaviria</taxon>
        <taxon>Loebvirae</taxon>
        <taxon>Hofneiviricota</taxon>
        <taxon>Faserviricetes</taxon>
        <taxon>Tubulavirales</taxon>
        <taxon>Paulinoviridae</taxon>
        <taxon>Thomixvirus</taxon>
        <taxon>Thomixvirus OH3</taxon>
    </lineage>
</organism>
<dbReference type="SMR" id="A0A0M4V4W6"/>
<keyword evidence="5" id="KW-1139">Helical capsid protein</keyword>
<keyword evidence="10 16" id="KW-1133">Transmembrane helix</keyword>
<evidence type="ECO:0000256" key="9">
    <source>
        <dbReference type="ARBA" id="ARBA00022870"/>
    </source>
</evidence>
<keyword evidence="6 17" id="KW-0167">Capsid protein</keyword>
<evidence type="ECO:0000256" key="12">
    <source>
        <dbReference type="ARBA" id="ARBA00025102"/>
    </source>
</evidence>
<sequence length="46" mass="4771">MEFDAGAIVSTVQNYILAIAGAGVALLGLTIGLSAAWRYAKKFLKG</sequence>
<feature type="transmembrane region" description="Helical" evidence="16">
    <location>
        <begin position="15"/>
        <end position="37"/>
    </location>
</feature>
<evidence type="ECO:0000256" key="5">
    <source>
        <dbReference type="ARBA" id="ARBA00022497"/>
    </source>
</evidence>
<dbReference type="GeneID" id="43131472"/>
<evidence type="ECO:0000256" key="2">
    <source>
        <dbReference type="ARBA" id="ARBA00004379"/>
    </source>
</evidence>
<evidence type="ECO:0000256" key="14">
    <source>
        <dbReference type="ARBA" id="ARBA00031490"/>
    </source>
</evidence>
<accession>A0A0M4V4W6</accession>
<evidence type="ECO:0000256" key="8">
    <source>
        <dbReference type="ARBA" id="ARBA00022844"/>
    </source>
</evidence>
<dbReference type="Proteomes" id="UP000226162">
    <property type="component" value="Segment"/>
</dbReference>
<evidence type="ECO:0000256" key="15">
    <source>
        <dbReference type="ARBA" id="ARBA00031879"/>
    </source>
</evidence>
<dbReference type="GO" id="GO:0019029">
    <property type="term" value="C:helical viral capsid"/>
    <property type="evidence" value="ECO:0007669"/>
    <property type="project" value="UniProtKB-KW"/>
</dbReference>
<comment type="subcellular location">
    <subcellularLocation>
        <location evidence="2">Host membrane</location>
        <topology evidence="2">Single-pass membrane protein</topology>
    </subcellularLocation>
    <subcellularLocation>
        <location evidence="1">Virion</location>
    </subcellularLocation>
</comment>
<dbReference type="SUPFAM" id="SSF57987">
    <property type="entry name" value="Inovirus (filamentous phage) major coat protein"/>
    <property type="match status" value="1"/>
</dbReference>
<dbReference type="Gene3D" id="1.20.5.80">
    <property type="match status" value="1"/>
</dbReference>
<gene>
    <name evidence="17" type="primary">VIII</name>
</gene>
<evidence type="ECO:0000313" key="18">
    <source>
        <dbReference type="Proteomes" id="UP000226162"/>
    </source>
</evidence>
<evidence type="ECO:0000313" key="17">
    <source>
        <dbReference type="EMBL" id="BAS49600.1"/>
    </source>
</evidence>
<evidence type="ECO:0000256" key="4">
    <source>
        <dbReference type="ARBA" id="ARBA00018057"/>
    </source>
</evidence>
<dbReference type="KEGG" id="vg:43131472"/>
<evidence type="ECO:0000256" key="11">
    <source>
        <dbReference type="ARBA" id="ARBA00023136"/>
    </source>
</evidence>
<keyword evidence="9" id="KW-1043">Host membrane</keyword>
<dbReference type="RefSeq" id="YP_009724385.1">
    <property type="nucleotide sequence ID" value="NC_045425.1"/>
</dbReference>
<keyword evidence="18" id="KW-1185">Reference proteome</keyword>
<evidence type="ECO:0000256" key="16">
    <source>
        <dbReference type="SAM" id="Phobius"/>
    </source>
</evidence>
<keyword evidence="7 16" id="KW-0812">Transmembrane</keyword>
<evidence type="ECO:0000256" key="13">
    <source>
        <dbReference type="ARBA" id="ARBA00029742"/>
    </source>
</evidence>
<comment type="similarity">
    <text evidence="3">Belongs to the inovirus capsid protein family.</text>
</comment>
<evidence type="ECO:0000256" key="3">
    <source>
        <dbReference type="ARBA" id="ARBA00005488"/>
    </source>
</evidence>
<dbReference type="GO" id="GO:0033644">
    <property type="term" value="C:host cell membrane"/>
    <property type="evidence" value="ECO:0007669"/>
    <property type="project" value="UniProtKB-SubCell"/>
</dbReference>
<evidence type="ECO:0000256" key="7">
    <source>
        <dbReference type="ARBA" id="ARBA00022692"/>
    </source>
</evidence>